<dbReference type="EMBL" id="BMIF01000010">
    <property type="protein sequence ID" value="GGA75245.1"/>
    <property type="molecule type" value="Genomic_DNA"/>
</dbReference>
<gene>
    <name evidence="2" type="ORF">GCM10011385_31600</name>
</gene>
<reference evidence="2" key="1">
    <citation type="journal article" date="2014" name="Int. J. Syst. Evol. Microbiol.">
        <title>Complete genome sequence of Corynebacterium casei LMG S-19264T (=DSM 44701T), isolated from a smear-ripened cheese.</title>
        <authorList>
            <consortium name="US DOE Joint Genome Institute (JGI-PGF)"/>
            <person name="Walter F."/>
            <person name="Albersmeier A."/>
            <person name="Kalinowski J."/>
            <person name="Ruckert C."/>
        </authorList>
    </citation>
    <scope>NUCLEOTIDE SEQUENCE</scope>
    <source>
        <strain evidence="2">CGMCC 1.15320</strain>
    </source>
</reference>
<dbReference type="RefSeq" id="WP_188722066.1">
    <property type="nucleotide sequence ID" value="NZ_BMIF01000010.1"/>
</dbReference>
<dbReference type="Proteomes" id="UP000636264">
    <property type="component" value="Unassembled WGS sequence"/>
</dbReference>
<keyword evidence="1" id="KW-0175">Coiled coil</keyword>
<evidence type="ECO:0000313" key="3">
    <source>
        <dbReference type="Proteomes" id="UP000636264"/>
    </source>
</evidence>
<accession>A0A916RXI7</accession>
<evidence type="ECO:0000256" key="1">
    <source>
        <dbReference type="SAM" id="Coils"/>
    </source>
</evidence>
<name>A0A916RXI7_9HYPH</name>
<keyword evidence="3" id="KW-1185">Reference proteome</keyword>
<evidence type="ECO:0000313" key="2">
    <source>
        <dbReference type="EMBL" id="GGA75245.1"/>
    </source>
</evidence>
<sequence>MYARLAKLHEVHLVFSNLSESFRSELAEASISIEEAQRKLEDCVKSGMALSLLRGDELLALLGYEIDDGIAYTSMPSTPAFFRPDTVRFGKRIMAELQTAAWEYPGHVVQLFFRRESPAVVRVDGVPADPGGGIAAYVSAQPARHRTALMSRSFIQWVCAGGVV</sequence>
<protein>
    <submittedName>
        <fullName evidence="2">Uncharacterized protein</fullName>
    </submittedName>
</protein>
<comment type="caution">
    <text evidence="2">The sequence shown here is derived from an EMBL/GenBank/DDBJ whole genome shotgun (WGS) entry which is preliminary data.</text>
</comment>
<proteinExistence type="predicted"/>
<dbReference type="AlphaFoldDB" id="A0A916RXI7"/>
<feature type="coiled-coil region" evidence="1">
    <location>
        <begin position="19"/>
        <end position="46"/>
    </location>
</feature>
<organism evidence="2 3">
    <name type="scientific">Nitratireductor aestuarii</name>
    <dbReference type="NCBI Taxonomy" id="1735103"/>
    <lineage>
        <taxon>Bacteria</taxon>
        <taxon>Pseudomonadati</taxon>
        <taxon>Pseudomonadota</taxon>
        <taxon>Alphaproteobacteria</taxon>
        <taxon>Hyphomicrobiales</taxon>
        <taxon>Phyllobacteriaceae</taxon>
        <taxon>Nitratireductor</taxon>
    </lineage>
</organism>
<reference evidence="2" key="2">
    <citation type="submission" date="2020-09" db="EMBL/GenBank/DDBJ databases">
        <authorList>
            <person name="Sun Q."/>
            <person name="Zhou Y."/>
        </authorList>
    </citation>
    <scope>NUCLEOTIDE SEQUENCE</scope>
    <source>
        <strain evidence="2">CGMCC 1.15320</strain>
    </source>
</reference>